<feature type="region of interest" description="Disordered" evidence="1">
    <location>
        <begin position="1"/>
        <end position="22"/>
    </location>
</feature>
<dbReference type="Pfam" id="PF04149">
    <property type="entry name" value="DUF397"/>
    <property type="match status" value="1"/>
</dbReference>
<proteinExistence type="predicted"/>
<dbReference type="EMBL" id="JAEEAQ010000826">
    <property type="protein sequence ID" value="MBI0319389.1"/>
    <property type="molecule type" value="Genomic_DNA"/>
</dbReference>
<name>A0ABS0RRD7_9ACTN</name>
<organism evidence="3 4">
    <name type="scientific">Streptomyces javensis</name>
    <dbReference type="NCBI Taxonomy" id="114698"/>
    <lineage>
        <taxon>Bacteria</taxon>
        <taxon>Bacillati</taxon>
        <taxon>Actinomycetota</taxon>
        <taxon>Actinomycetes</taxon>
        <taxon>Kitasatosporales</taxon>
        <taxon>Streptomycetaceae</taxon>
        <taxon>Streptomyces</taxon>
        <taxon>Streptomyces violaceusniger group</taxon>
    </lineage>
</organism>
<feature type="compositionally biased region" description="Polar residues" evidence="1">
    <location>
        <begin position="10"/>
        <end position="22"/>
    </location>
</feature>
<evidence type="ECO:0000313" key="3">
    <source>
        <dbReference type="EMBL" id="MBI0319389.1"/>
    </source>
</evidence>
<dbReference type="Proteomes" id="UP000638849">
    <property type="component" value="Unassembled WGS sequence"/>
</dbReference>
<dbReference type="InterPro" id="IPR007278">
    <property type="entry name" value="DUF397"/>
</dbReference>
<sequence>MGGATKVRCSGTQSSYSGSANNCVEHGILPTGRQAVRDTKDRERGALLFEPSAWQAFVDAVRDGEFGG</sequence>
<evidence type="ECO:0000313" key="4">
    <source>
        <dbReference type="Proteomes" id="UP000638849"/>
    </source>
</evidence>
<reference evidence="3 4" key="1">
    <citation type="submission" date="2020-12" db="EMBL/GenBank/DDBJ databases">
        <authorList>
            <person name="Kusuma A.B."/>
            <person name="Nouioui I."/>
            <person name="Goodfellow M."/>
        </authorList>
    </citation>
    <scope>NUCLEOTIDE SEQUENCE [LARGE SCALE GENOMIC DNA]</scope>
    <source>
        <strain evidence="3 4">DSM 41764</strain>
    </source>
</reference>
<evidence type="ECO:0000259" key="2">
    <source>
        <dbReference type="Pfam" id="PF04149"/>
    </source>
</evidence>
<gene>
    <name evidence="3" type="ORF">JBF12_41740</name>
</gene>
<comment type="caution">
    <text evidence="3">The sequence shown here is derived from an EMBL/GenBank/DDBJ whole genome shotgun (WGS) entry which is preliminary data.</text>
</comment>
<keyword evidence="4" id="KW-1185">Reference proteome</keyword>
<accession>A0ABS0RRD7</accession>
<protein>
    <submittedName>
        <fullName evidence="3">DUF397 domain-containing protein</fullName>
    </submittedName>
</protein>
<evidence type="ECO:0000256" key="1">
    <source>
        <dbReference type="SAM" id="MobiDB-lite"/>
    </source>
</evidence>
<feature type="domain" description="DUF397" evidence="2">
    <location>
        <begin position="13"/>
        <end position="62"/>
    </location>
</feature>